<dbReference type="InterPro" id="IPR052070">
    <property type="entry name" value="ESCRT-I_UEV_domain"/>
</dbReference>
<organism evidence="6 7">
    <name type="scientific">Desmophyllum pertusum</name>
    <dbReference type="NCBI Taxonomy" id="174260"/>
    <lineage>
        <taxon>Eukaryota</taxon>
        <taxon>Metazoa</taxon>
        <taxon>Cnidaria</taxon>
        <taxon>Anthozoa</taxon>
        <taxon>Hexacorallia</taxon>
        <taxon>Scleractinia</taxon>
        <taxon>Caryophylliina</taxon>
        <taxon>Caryophylliidae</taxon>
        <taxon>Desmophyllum</taxon>
    </lineage>
</organism>
<dbReference type="InterPro" id="IPR016135">
    <property type="entry name" value="UBQ-conjugating_enzyme/RWD"/>
</dbReference>
<feature type="compositionally biased region" description="Low complexity" evidence="2">
    <location>
        <begin position="146"/>
        <end position="163"/>
    </location>
</feature>
<feature type="domain" description="C3H1-type" evidence="3">
    <location>
        <begin position="169"/>
        <end position="196"/>
    </location>
</feature>
<keyword evidence="1" id="KW-0862">Zinc</keyword>
<reference evidence="6" key="1">
    <citation type="submission" date="2023-01" db="EMBL/GenBank/DDBJ databases">
        <title>Genome assembly of the deep-sea coral Lophelia pertusa.</title>
        <authorList>
            <person name="Herrera S."/>
            <person name="Cordes E."/>
        </authorList>
    </citation>
    <scope>NUCLEOTIDE SEQUENCE</scope>
    <source>
        <strain evidence="6">USNM1676648</strain>
        <tissue evidence="6">Polyp</tissue>
    </source>
</reference>
<accession>A0A9W9YEQ7</accession>
<evidence type="ECO:0000259" key="5">
    <source>
        <dbReference type="PROSITE" id="PS51322"/>
    </source>
</evidence>
<gene>
    <name evidence="6" type="ORF">OS493_010179</name>
</gene>
<feature type="domain" description="UEV" evidence="5">
    <location>
        <begin position="2"/>
        <end position="142"/>
    </location>
</feature>
<dbReference type="PROSITE" id="PS50103">
    <property type="entry name" value="ZF_C3H1"/>
    <property type="match status" value="1"/>
</dbReference>
<dbReference type="PANTHER" id="PTHR23306">
    <property type="entry name" value="TUMOR SUSCEPTIBILITY GENE 101 PROTEIN-RELATED"/>
    <property type="match status" value="1"/>
</dbReference>
<dbReference type="Gene3D" id="3.10.110.10">
    <property type="entry name" value="Ubiquitin Conjugating Enzyme"/>
    <property type="match status" value="1"/>
</dbReference>
<comment type="caution">
    <text evidence="6">The sequence shown here is derived from an EMBL/GenBank/DDBJ whole genome shotgun (WGS) entry which is preliminary data.</text>
</comment>
<evidence type="ECO:0000259" key="4">
    <source>
        <dbReference type="PROSITE" id="PS50918"/>
    </source>
</evidence>
<keyword evidence="7" id="KW-1185">Reference proteome</keyword>
<evidence type="ECO:0000256" key="2">
    <source>
        <dbReference type="SAM" id="MobiDB-lite"/>
    </source>
</evidence>
<dbReference type="PROSITE" id="PS50918">
    <property type="entry name" value="WWE"/>
    <property type="match status" value="1"/>
</dbReference>
<keyword evidence="1" id="KW-0479">Metal-binding</keyword>
<name>A0A9W9YEQ7_9CNID</name>
<dbReference type="Pfam" id="PF02825">
    <property type="entry name" value="WWE"/>
    <property type="match status" value="1"/>
</dbReference>
<dbReference type="GO" id="GO:0008270">
    <property type="term" value="F:zinc ion binding"/>
    <property type="evidence" value="ECO:0007669"/>
    <property type="project" value="UniProtKB-KW"/>
</dbReference>
<dbReference type="InterPro" id="IPR000571">
    <property type="entry name" value="Znf_CCCH"/>
</dbReference>
<dbReference type="Gene3D" id="3.30.720.50">
    <property type="match status" value="1"/>
</dbReference>
<dbReference type="OrthoDB" id="5971886at2759"/>
<dbReference type="PANTHER" id="PTHR23306:SF3">
    <property type="entry name" value="TUMOR SUPPRESSOR PROTEIN 101"/>
    <property type="match status" value="1"/>
</dbReference>
<dbReference type="InterPro" id="IPR008883">
    <property type="entry name" value="UEV_N"/>
</dbReference>
<evidence type="ECO:0000256" key="1">
    <source>
        <dbReference type="PROSITE-ProRule" id="PRU00723"/>
    </source>
</evidence>
<evidence type="ECO:0000313" key="6">
    <source>
        <dbReference type="EMBL" id="KAJ7337318.1"/>
    </source>
</evidence>
<feature type="domain" description="WWE" evidence="4">
    <location>
        <begin position="287"/>
        <end position="371"/>
    </location>
</feature>
<evidence type="ECO:0000313" key="7">
    <source>
        <dbReference type="Proteomes" id="UP001163046"/>
    </source>
</evidence>
<dbReference type="SUPFAM" id="SSF54495">
    <property type="entry name" value="UBC-like"/>
    <property type="match status" value="1"/>
</dbReference>
<dbReference type="Proteomes" id="UP001163046">
    <property type="component" value="Unassembled WGS sequence"/>
</dbReference>
<protein>
    <submittedName>
        <fullName evidence="6">Uncharacterized protein</fullName>
    </submittedName>
</protein>
<dbReference type="InterPro" id="IPR004170">
    <property type="entry name" value="WWE_dom"/>
</dbReference>
<dbReference type="SMART" id="SM00678">
    <property type="entry name" value="WWE"/>
    <property type="match status" value="1"/>
</dbReference>
<keyword evidence="1" id="KW-0863">Zinc-finger</keyword>
<evidence type="ECO:0000259" key="3">
    <source>
        <dbReference type="PROSITE" id="PS50103"/>
    </source>
</evidence>
<dbReference type="CDD" id="cd11685">
    <property type="entry name" value="UEV_TSG101-like"/>
    <property type="match status" value="1"/>
</dbReference>
<dbReference type="GO" id="GO:0008333">
    <property type="term" value="P:endosome to lysosome transport"/>
    <property type="evidence" value="ECO:0007669"/>
    <property type="project" value="TreeGrafter"/>
</dbReference>
<dbReference type="EMBL" id="MU827781">
    <property type="protein sequence ID" value="KAJ7337318.1"/>
    <property type="molecule type" value="Genomic_DNA"/>
</dbReference>
<dbReference type="Pfam" id="PF05743">
    <property type="entry name" value="UEV"/>
    <property type="match status" value="1"/>
</dbReference>
<feature type="region of interest" description="Disordered" evidence="2">
    <location>
        <begin position="146"/>
        <end position="167"/>
    </location>
</feature>
<dbReference type="PROSITE" id="PS51322">
    <property type="entry name" value="UEV"/>
    <property type="match status" value="1"/>
</dbReference>
<dbReference type="GO" id="GO:0000813">
    <property type="term" value="C:ESCRT I complex"/>
    <property type="evidence" value="ECO:0007669"/>
    <property type="project" value="TreeGrafter"/>
</dbReference>
<sequence length="392" mass="45373">MAGPWSLTSLFKKITKTTNSCDEDVEQVIKHFQGLGRVYSDDDARERKLSALEGTIQVKYKGVTYNIPVSVLLQEDHPNVPPLVYVKPTSSMKIEESQHVDKNGLVYHPYLHEWNYETSSIKTLLEELCRVFAKQPPVFLLYPHTSPSLGQQQSSSSSQQPQGHVHQIKPDLPICSDFLLGKCKKGSKCSGRHCSLPFHWQYKVSEVDEWKSFCETDNEKLEELYCDVTLEERSESDSVIIWDFFSKGLMHLDEGYDVNFLLDNKVMIVQKDFDVIAQIRRLSTESHVTNPGNPVATVWTWYWKDEHEVWRQYDVDQSGRDLQRSFEEAFLNNKNCFKFRISGHDYVLKFLPPNDMLQENVGYGTTRKVRRRPAEVKSAADILELVLDRYHA</sequence>
<dbReference type="InterPro" id="IPR018123">
    <property type="entry name" value="WWE-dom_subgr"/>
</dbReference>
<dbReference type="GO" id="GO:0043130">
    <property type="term" value="F:ubiquitin binding"/>
    <property type="evidence" value="ECO:0007669"/>
    <property type="project" value="TreeGrafter"/>
</dbReference>
<dbReference type="GO" id="GO:0015031">
    <property type="term" value="P:protein transport"/>
    <property type="evidence" value="ECO:0007669"/>
    <property type="project" value="InterPro"/>
</dbReference>
<proteinExistence type="predicted"/>
<feature type="zinc finger region" description="C3H1-type" evidence="1">
    <location>
        <begin position="169"/>
        <end position="196"/>
    </location>
</feature>
<dbReference type="SUPFAM" id="SSF117839">
    <property type="entry name" value="WWE domain"/>
    <property type="match status" value="1"/>
</dbReference>
<dbReference type="InterPro" id="IPR037197">
    <property type="entry name" value="WWE_dom_sf"/>
</dbReference>
<dbReference type="AlphaFoldDB" id="A0A9W9YEQ7"/>